<feature type="domain" description="CCT" evidence="12">
    <location>
        <begin position="317"/>
        <end position="359"/>
    </location>
</feature>
<evidence type="ECO:0000313" key="13">
    <source>
        <dbReference type="EMBL" id="KAJ0189538.1"/>
    </source>
</evidence>
<dbReference type="CDD" id="cd19821">
    <property type="entry name" value="Bbox1_BBX-like"/>
    <property type="match status" value="1"/>
</dbReference>
<sequence length="362" mass="40592">MGTPNNPGEVQETLPCDYCHNQIALLFCRADSAKLCLFCDHQVHAANALSGKHLRSQICEGCRSAPVSVRCSTDNLLLCRECDWDAHGLCSASASHDRTPIEGFIGCPSPLELASTWGLDLNHYHTKSTNNPLHDSGHWEYLLADPNSWMQEVMVPESDESDVFKKSISRCEKQKNVILKQLIELSKRSALSSDGNGARGQQHQEEEEEVPFTSLLMMKHGRVDVDRIDDPTLQHNMLWNSIPGDRRGTQIWDFDMERTASPDRNNGGLMSEDHTTGIGLGMNLKIQNSSKSCFGTQKGYGIGTGGSDDTEVLARNRGNAMLRYLEKKKSRRYVKHIRYESRKARADTRKRIKGRFVKADDA</sequence>
<keyword evidence="3" id="KW-0479">Metal-binding</keyword>
<gene>
    <name evidence="13" type="ORF">LSAT_V11C800447700</name>
</gene>
<accession>A0A9R1ULP9</accession>
<reference evidence="13 14" key="1">
    <citation type="journal article" date="2017" name="Nat. Commun.">
        <title>Genome assembly with in vitro proximity ligation data and whole-genome triplication in lettuce.</title>
        <authorList>
            <person name="Reyes-Chin-Wo S."/>
            <person name="Wang Z."/>
            <person name="Yang X."/>
            <person name="Kozik A."/>
            <person name="Arikit S."/>
            <person name="Song C."/>
            <person name="Xia L."/>
            <person name="Froenicke L."/>
            <person name="Lavelle D.O."/>
            <person name="Truco M.J."/>
            <person name="Xia R."/>
            <person name="Zhu S."/>
            <person name="Xu C."/>
            <person name="Xu H."/>
            <person name="Xu X."/>
            <person name="Cox K."/>
            <person name="Korf I."/>
            <person name="Meyers B.C."/>
            <person name="Michelmore R.W."/>
        </authorList>
    </citation>
    <scope>NUCLEOTIDE SEQUENCE [LARGE SCALE GENOMIC DNA]</scope>
    <source>
        <strain evidence="14">cv. Salinas</strain>
        <tissue evidence="13">Seedlings</tissue>
    </source>
</reference>
<keyword evidence="4" id="KW-0677">Repeat</keyword>
<dbReference type="InterPro" id="IPR000315">
    <property type="entry name" value="Znf_B-box"/>
</dbReference>
<dbReference type="InterPro" id="IPR049808">
    <property type="entry name" value="CONSTANS-like_Bbox1"/>
</dbReference>
<feature type="domain" description="B box-type" evidence="11">
    <location>
        <begin position="11"/>
        <end position="58"/>
    </location>
</feature>
<dbReference type="Proteomes" id="UP000235145">
    <property type="component" value="Unassembled WGS sequence"/>
</dbReference>
<evidence type="ECO:0000256" key="2">
    <source>
        <dbReference type="ARBA" id="ARBA00010024"/>
    </source>
</evidence>
<evidence type="ECO:0000259" key="11">
    <source>
        <dbReference type="PROSITE" id="PS50119"/>
    </source>
</evidence>
<dbReference type="SMR" id="A0A9R1ULP9"/>
<keyword evidence="14" id="KW-1185">Reference proteome</keyword>
<evidence type="ECO:0000259" key="12">
    <source>
        <dbReference type="PROSITE" id="PS51017"/>
    </source>
</evidence>
<evidence type="ECO:0000256" key="10">
    <source>
        <dbReference type="SAM" id="MobiDB-lite"/>
    </source>
</evidence>
<comment type="caution">
    <text evidence="13">The sequence shown here is derived from an EMBL/GenBank/DDBJ whole genome shotgun (WGS) entry which is preliminary data.</text>
</comment>
<comment type="similarity">
    <text evidence="2">Belongs to the CONSTANS family.</text>
</comment>
<keyword evidence="7 9" id="KW-0539">Nucleus</keyword>
<organism evidence="13 14">
    <name type="scientific">Lactuca sativa</name>
    <name type="common">Garden lettuce</name>
    <dbReference type="NCBI Taxonomy" id="4236"/>
    <lineage>
        <taxon>Eukaryota</taxon>
        <taxon>Viridiplantae</taxon>
        <taxon>Streptophyta</taxon>
        <taxon>Embryophyta</taxon>
        <taxon>Tracheophyta</taxon>
        <taxon>Spermatophyta</taxon>
        <taxon>Magnoliopsida</taxon>
        <taxon>eudicotyledons</taxon>
        <taxon>Gunneridae</taxon>
        <taxon>Pentapetalae</taxon>
        <taxon>asterids</taxon>
        <taxon>campanulids</taxon>
        <taxon>Asterales</taxon>
        <taxon>Asteraceae</taxon>
        <taxon>Cichorioideae</taxon>
        <taxon>Cichorieae</taxon>
        <taxon>Lactucinae</taxon>
        <taxon>Lactuca</taxon>
    </lineage>
</organism>
<evidence type="ECO:0000256" key="1">
    <source>
        <dbReference type="ARBA" id="ARBA00004123"/>
    </source>
</evidence>
<keyword evidence="5 8" id="KW-0863">Zinc-finger</keyword>
<keyword evidence="6" id="KW-0862">Zinc</keyword>
<dbReference type="AlphaFoldDB" id="A0A9R1ULP9"/>
<feature type="domain" description="B box-type" evidence="11">
    <location>
        <begin position="54"/>
        <end position="101"/>
    </location>
</feature>
<dbReference type="Pfam" id="PF06203">
    <property type="entry name" value="CCT"/>
    <property type="match status" value="1"/>
</dbReference>
<evidence type="ECO:0000256" key="7">
    <source>
        <dbReference type="ARBA" id="ARBA00023242"/>
    </source>
</evidence>
<dbReference type="GO" id="GO:0008270">
    <property type="term" value="F:zinc ion binding"/>
    <property type="evidence" value="ECO:0007669"/>
    <property type="project" value="UniProtKB-KW"/>
</dbReference>
<protein>
    <recommendedName>
        <fullName evidence="15">Zinc finger protein CONSTANS-LIKE 14-like</fullName>
    </recommendedName>
</protein>
<dbReference type="PANTHER" id="PTHR31717:SF45">
    <property type="entry name" value="ZINC FINGER PROTEIN CONSTANS-LIKE 14-RELATED"/>
    <property type="match status" value="1"/>
</dbReference>
<dbReference type="Gramene" id="rna-gnl|WGS:NBSK|LSAT_8X146440_mrna">
    <property type="protein sequence ID" value="cds-PLY95921.1"/>
    <property type="gene ID" value="gene-LSAT_8X146440"/>
</dbReference>
<evidence type="ECO:0000256" key="5">
    <source>
        <dbReference type="ARBA" id="ARBA00022771"/>
    </source>
</evidence>
<evidence type="ECO:0000256" key="6">
    <source>
        <dbReference type="ARBA" id="ARBA00022833"/>
    </source>
</evidence>
<evidence type="ECO:0000256" key="4">
    <source>
        <dbReference type="ARBA" id="ARBA00022737"/>
    </source>
</evidence>
<evidence type="ECO:0008006" key="15">
    <source>
        <dbReference type="Google" id="ProtNLM"/>
    </source>
</evidence>
<feature type="compositionally biased region" description="Polar residues" evidence="10">
    <location>
        <begin position="190"/>
        <end position="201"/>
    </location>
</feature>
<dbReference type="GO" id="GO:0005634">
    <property type="term" value="C:nucleus"/>
    <property type="evidence" value="ECO:0007669"/>
    <property type="project" value="UniProtKB-SubCell"/>
</dbReference>
<evidence type="ECO:0000256" key="9">
    <source>
        <dbReference type="PROSITE-ProRule" id="PRU00357"/>
    </source>
</evidence>
<dbReference type="EMBL" id="NBSK02000008">
    <property type="protein sequence ID" value="KAJ0189538.1"/>
    <property type="molecule type" value="Genomic_DNA"/>
</dbReference>
<name>A0A9R1ULP9_LACSA</name>
<evidence type="ECO:0000313" key="14">
    <source>
        <dbReference type="Proteomes" id="UP000235145"/>
    </source>
</evidence>
<dbReference type="SMART" id="SM00336">
    <property type="entry name" value="BBOX"/>
    <property type="match status" value="2"/>
</dbReference>
<dbReference type="PROSITE" id="PS51017">
    <property type="entry name" value="CCT"/>
    <property type="match status" value="1"/>
</dbReference>
<evidence type="ECO:0000256" key="8">
    <source>
        <dbReference type="PROSITE-ProRule" id="PRU00024"/>
    </source>
</evidence>
<feature type="region of interest" description="Disordered" evidence="10">
    <location>
        <begin position="190"/>
        <end position="210"/>
    </location>
</feature>
<dbReference type="PROSITE" id="PS50119">
    <property type="entry name" value="ZF_BBOX"/>
    <property type="match status" value="2"/>
</dbReference>
<dbReference type="GO" id="GO:0006355">
    <property type="term" value="P:regulation of DNA-templated transcription"/>
    <property type="evidence" value="ECO:0007669"/>
    <property type="project" value="UniProtKB-ARBA"/>
</dbReference>
<dbReference type="InterPro" id="IPR010402">
    <property type="entry name" value="CCT_domain"/>
</dbReference>
<comment type="subcellular location">
    <subcellularLocation>
        <location evidence="1 9">Nucleus</location>
    </subcellularLocation>
</comment>
<evidence type="ECO:0000256" key="3">
    <source>
        <dbReference type="ARBA" id="ARBA00022723"/>
    </source>
</evidence>
<dbReference type="PANTHER" id="PTHR31717">
    <property type="entry name" value="ZINC FINGER PROTEIN CONSTANS-LIKE 10"/>
    <property type="match status" value="1"/>
</dbReference>
<proteinExistence type="inferred from homology"/>
<dbReference type="OrthoDB" id="153872at2759"/>